<dbReference type="EMBL" id="CP029185">
    <property type="protein sequence ID" value="AWH89010.1"/>
    <property type="molecule type" value="Genomic_DNA"/>
</dbReference>
<evidence type="ECO:0000313" key="1">
    <source>
        <dbReference type="EMBL" id="AWH89010.1"/>
    </source>
</evidence>
<keyword evidence="2" id="KW-1185">Reference proteome</keyword>
<evidence type="ECO:0000313" key="2">
    <source>
        <dbReference type="Proteomes" id="UP000244908"/>
    </source>
</evidence>
<accession>A0A2Y9TZP9</accession>
<name>A0A2Y9TZP9_9GAMM</name>
<sequence>MRVMIKIKFNLQKTAVGGLLFLVSHQALCSVGELRVKHIDVPAYNLISDTLVGMSTPSSGKRNDFVLQLVCDLARGDKNQQEVNAVLQHNHIDVQSIPAKGSMSSLLINGDKADQASTCAAYIATSLFNSSDNAALFDKSKTESGKDELTLNQPRFAREMKVRMSLAQATANLYAVIATNLPNNNELSFSDYQQSVASSVYHYAPEYLKLIQKLYASDKATYTPVTVTSSVTSISDNQGRELEITPQSIKFKSKGVVWLGEGKILGKEYFIPVKIIDSPVANKPKTSKKTNK</sequence>
<gene>
    <name evidence="1" type="ORF">HYN51_10845</name>
</gene>
<protein>
    <submittedName>
        <fullName evidence="1">Uncharacterized protein</fullName>
    </submittedName>
</protein>
<organism evidence="1 2">
    <name type="scientific">Limnobaculum parvum</name>
    <dbReference type="NCBI Taxonomy" id="2172103"/>
    <lineage>
        <taxon>Bacteria</taxon>
        <taxon>Pseudomonadati</taxon>
        <taxon>Pseudomonadota</taxon>
        <taxon>Gammaproteobacteria</taxon>
        <taxon>Enterobacterales</taxon>
        <taxon>Budviciaceae</taxon>
        <taxon>Limnobaculum</taxon>
    </lineage>
</organism>
<reference evidence="1 2" key="1">
    <citation type="journal article" date="2019" name="Int. J. Syst. Evol. Microbiol.">
        <title>Limnobaculum parvum gen. nov., sp. nov., isolated from a freshwater lake.</title>
        <authorList>
            <person name="Baek C."/>
            <person name="Shin S.K."/>
            <person name="Yi H."/>
        </authorList>
    </citation>
    <scope>NUCLEOTIDE SEQUENCE [LARGE SCALE GENOMIC DNA]</scope>
    <source>
        <strain evidence="1 2">HYN0051</strain>
    </source>
</reference>
<proteinExistence type="predicted"/>
<dbReference type="AlphaFoldDB" id="A0A2Y9TZP9"/>
<dbReference type="Proteomes" id="UP000244908">
    <property type="component" value="Chromosome"/>
</dbReference>
<dbReference type="KEGG" id="lpv:HYN51_10845"/>